<organism evidence="11 12">
    <name type="scientific">Acanthochromis polyacanthus</name>
    <name type="common">spiny chromis</name>
    <dbReference type="NCBI Taxonomy" id="80966"/>
    <lineage>
        <taxon>Eukaryota</taxon>
        <taxon>Metazoa</taxon>
        <taxon>Chordata</taxon>
        <taxon>Craniata</taxon>
        <taxon>Vertebrata</taxon>
        <taxon>Euteleostomi</taxon>
        <taxon>Actinopterygii</taxon>
        <taxon>Neopterygii</taxon>
        <taxon>Teleostei</taxon>
        <taxon>Neoteleostei</taxon>
        <taxon>Acanthomorphata</taxon>
        <taxon>Ovalentaria</taxon>
        <taxon>Pomacentridae</taxon>
        <taxon>Acanthochromis</taxon>
    </lineage>
</organism>
<dbReference type="Ensembl" id="ENSAPOT00000005028.1">
    <property type="protein sequence ID" value="ENSAPOP00000007389.1"/>
    <property type="gene ID" value="ENSAPOG00000009350.1"/>
</dbReference>
<dbReference type="InterPro" id="IPR013783">
    <property type="entry name" value="Ig-like_fold"/>
</dbReference>
<evidence type="ECO:0000256" key="3">
    <source>
        <dbReference type="ARBA" id="ARBA00022729"/>
    </source>
</evidence>
<dbReference type="Proteomes" id="UP000257200">
    <property type="component" value="Unplaced"/>
</dbReference>
<evidence type="ECO:0000256" key="4">
    <source>
        <dbReference type="ARBA" id="ARBA00022989"/>
    </source>
</evidence>
<dbReference type="GO" id="GO:0009897">
    <property type="term" value="C:external side of plasma membrane"/>
    <property type="evidence" value="ECO:0007669"/>
    <property type="project" value="TreeGrafter"/>
</dbReference>
<evidence type="ECO:0000313" key="11">
    <source>
        <dbReference type="Ensembl" id="ENSAPOP00000007389.1"/>
    </source>
</evidence>
<comment type="subcellular location">
    <subcellularLocation>
        <location evidence="1">Membrane</location>
        <topology evidence="1">Single-pass type I membrane protein</topology>
    </subcellularLocation>
</comment>
<dbReference type="PANTHER" id="PTHR23037">
    <property type="entry name" value="CYTOKINE RECEPTOR"/>
    <property type="match status" value="1"/>
</dbReference>
<dbReference type="AlphaFoldDB" id="A0A3Q1ETM1"/>
<feature type="chain" id="PRO_5018724916" evidence="10">
    <location>
        <begin position="24"/>
        <end position="538"/>
    </location>
</feature>
<keyword evidence="3 10" id="KW-0732">Signal</keyword>
<name>A0A3Q1ETM1_9TELE</name>
<feature type="transmembrane region" description="Helical" evidence="9">
    <location>
        <begin position="233"/>
        <end position="252"/>
    </location>
</feature>
<keyword evidence="7" id="KW-0325">Glycoprotein</keyword>
<evidence type="ECO:0000256" key="7">
    <source>
        <dbReference type="ARBA" id="ARBA00023180"/>
    </source>
</evidence>
<evidence type="ECO:0000256" key="6">
    <source>
        <dbReference type="ARBA" id="ARBA00023170"/>
    </source>
</evidence>
<accession>A0A3Q1ETM1</accession>
<dbReference type="CDD" id="cd00063">
    <property type="entry name" value="FN3"/>
    <property type="match status" value="1"/>
</dbReference>
<feature type="region of interest" description="Disordered" evidence="8">
    <location>
        <begin position="399"/>
        <end position="422"/>
    </location>
</feature>
<keyword evidence="5 9" id="KW-0472">Membrane</keyword>
<evidence type="ECO:0000256" key="10">
    <source>
        <dbReference type="SAM" id="SignalP"/>
    </source>
</evidence>
<keyword evidence="6" id="KW-0675">Receptor</keyword>
<dbReference type="InterPro" id="IPR003961">
    <property type="entry name" value="FN3_dom"/>
</dbReference>
<evidence type="ECO:0000313" key="12">
    <source>
        <dbReference type="Proteomes" id="UP000257200"/>
    </source>
</evidence>
<dbReference type="InParanoid" id="A0A3Q1ETM1"/>
<keyword evidence="4 9" id="KW-1133">Transmembrane helix</keyword>
<dbReference type="PANTHER" id="PTHR23037:SF7">
    <property type="entry name" value="INTERLEUKIN-21 RECEPTOR"/>
    <property type="match status" value="1"/>
</dbReference>
<sequence>MAFKPLFLLLLSGLTCFFHSVASLCNVTCTTDYEKSVNCSCSSLPTYPVHLQMNCTHTLPDEILVANSSCVITPPSSGCEMILETLYEVAFVGSACTTTVSEQDNQVMTNSESSTWALSDVVKPSPPFNVQVTNMDEFYNITWDSRKSLCELKYMVRIRESRDLFKDPFLIREVEEMYFPLQRELLEPHVSYTVDVQAQVYDAHRGPWSEFSSSAEWRTTGTATEVEGIARSWWYVSVPVALLLCLLLLVYFQKPCWQKKLKLITYVPKPNEFFKPLYHNYDGNFKEWVKPVFSEYDYLMISSNAQVISETQHDVLQWNNKKQSYTEESETKQVGGSFVNMLQPPSNLLLHLQDGGSSQGTSHSTGHISIHTVTLSGEEFEEEVSSQSSINTLRSYQDGESFGSFEEDNRENAGYDSDEPQMNRMARQRDLINDLLVENIDFEPHGQFNEPERVSLDSFVSNEQSEDGYPHVDLDTIDSGFGECSSPSASDSNTAEHKDSDLFQEHKNSNSNYVKQWMVCSTIQEDSSNLENEAHEVQ</sequence>
<feature type="signal peptide" evidence="10">
    <location>
        <begin position="1"/>
        <end position="23"/>
    </location>
</feature>
<evidence type="ECO:0000256" key="1">
    <source>
        <dbReference type="ARBA" id="ARBA00004479"/>
    </source>
</evidence>
<keyword evidence="12" id="KW-1185">Reference proteome</keyword>
<feature type="region of interest" description="Disordered" evidence="8">
    <location>
        <begin position="483"/>
        <end position="507"/>
    </location>
</feature>
<dbReference type="GeneTree" id="ENSGT00940000170682"/>
<proteinExistence type="predicted"/>
<dbReference type="STRING" id="80966.ENSAPOP00000007389"/>
<reference evidence="11" key="1">
    <citation type="submission" date="2025-08" db="UniProtKB">
        <authorList>
            <consortium name="Ensembl"/>
        </authorList>
    </citation>
    <scope>IDENTIFICATION</scope>
</reference>
<dbReference type="GO" id="GO:0004896">
    <property type="term" value="F:cytokine receptor activity"/>
    <property type="evidence" value="ECO:0007669"/>
    <property type="project" value="TreeGrafter"/>
</dbReference>
<dbReference type="SUPFAM" id="SSF49265">
    <property type="entry name" value="Fibronectin type III"/>
    <property type="match status" value="1"/>
</dbReference>
<keyword evidence="2 9" id="KW-0812">Transmembrane</keyword>
<evidence type="ECO:0000256" key="2">
    <source>
        <dbReference type="ARBA" id="ARBA00022692"/>
    </source>
</evidence>
<reference evidence="11" key="2">
    <citation type="submission" date="2025-09" db="UniProtKB">
        <authorList>
            <consortium name="Ensembl"/>
        </authorList>
    </citation>
    <scope>IDENTIFICATION</scope>
</reference>
<evidence type="ECO:0000256" key="9">
    <source>
        <dbReference type="SAM" id="Phobius"/>
    </source>
</evidence>
<dbReference type="InterPro" id="IPR036116">
    <property type="entry name" value="FN3_sf"/>
</dbReference>
<dbReference type="FunCoup" id="A0A3Q1ETM1">
    <property type="interactions" value="1203"/>
</dbReference>
<evidence type="ECO:0000256" key="5">
    <source>
        <dbReference type="ARBA" id="ARBA00023136"/>
    </source>
</evidence>
<protein>
    <submittedName>
        <fullName evidence="11">Interleukin-21 receptor-like</fullName>
    </submittedName>
</protein>
<evidence type="ECO:0000256" key="8">
    <source>
        <dbReference type="SAM" id="MobiDB-lite"/>
    </source>
</evidence>
<dbReference type="Gene3D" id="2.60.40.10">
    <property type="entry name" value="Immunoglobulins"/>
    <property type="match status" value="1"/>
</dbReference>
<feature type="compositionally biased region" description="Basic and acidic residues" evidence="8">
    <location>
        <begin position="494"/>
        <end position="507"/>
    </location>
</feature>